<evidence type="ECO:0000259" key="6">
    <source>
        <dbReference type="Pfam" id="PF03946"/>
    </source>
</evidence>
<dbReference type="SUPFAM" id="SSF46906">
    <property type="entry name" value="Ribosomal protein L11, C-terminal domain"/>
    <property type="match status" value="1"/>
</dbReference>
<dbReference type="Gene3D" id="3.30.1550.10">
    <property type="entry name" value="Ribosomal protein L11/L12, N-terminal domain"/>
    <property type="match status" value="1"/>
</dbReference>
<dbReference type="PANTHER" id="PTHR11661">
    <property type="entry name" value="60S RIBOSOMAL PROTEIN L12"/>
    <property type="match status" value="1"/>
</dbReference>
<evidence type="ECO:0000256" key="2">
    <source>
        <dbReference type="ARBA" id="ARBA00022980"/>
    </source>
</evidence>
<dbReference type="GO" id="GO:0003735">
    <property type="term" value="F:structural constituent of ribosome"/>
    <property type="evidence" value="ECO:0007669"/>
    <property type="project" value="InterPro"/>
</dbReference>
<dbReference type="GO" id="GO:0006412">
    <property type="term" value="P:translation"/>
    <property type="evidence" value="ECO:0007669"/>
    <property type="project" value="InterPro"/>
</dbReference>
<evidence type="ECO:0000313" key="7">
    <source>
        <dbReference type="EMBL" id="QEM01880.1"/>
    </source>
</evidence>
<proteinExistence type="inferred from homology"/>
<dbReference type="HAMAP" id="MF_00736">
    <property type="entry name" value="Ribosomal_uL11"/>
    <property type="match status" value="1"/>
</dbReference>
<feature type="domain" description="Large ribosomal subunit protein uL11 N-terminal" evidence="6">
    <location>
        <begin position="15"/>
        <end position="71"/>
    </location>
</feature>
<feature type="domain" description="Large ribosomal subunit protein uL11 C-terminal" evidence="5">
    <location>
        <begin position="76"/>
        <end position="142"/>
    </location>
</feature>
<keyword evidence="3 4" id="KW-0687">Ribonucleoprotein</keyword>
<dbReference type="InterPro" id="IPR036796">
    <property type="entry name" value="Ribosomal_uL11_N_sf"/>
</dbReference>
<accession>A0A5C1H8D2</accession>
<dbReference type="InterPro" id="IPR000911">
    <property type="entry name" value="Ribosomal_uL11"/>
</dbReference>
<reference evidence="7" key="1">
    <citation type="journal article" date="2019" name="Genome Biol. Evol.">
        <title>Nephromyces represents a diverse and novel lineage of the Apicomplexa that has retained apicoplasts.</title>
        <authorList>
            <person name="Munoz-Gomez S.A."/>
            <person name="Durnin K."/>
            <person name="Eme L."/>
            <person name="Paight C."/>
            <person name="Lane C.E."/>
            <person name="Saffo M.B."/>
            <person name="Slamovits C.H."/>
        </authorList>
    </citation>
    <scope>NUCLEOTIDE SEQUENCE</scope>
    <source>
        <strain evidence="7">705</strain>
    </source>
</reference>
<dbReference type="Pfam" id="PF03946">
    <property type="entry name" value="Ribosomal_L11_N"/>
    <property type="match status" value="1"/>
</dbReference>
<dbReference type="EMBL" id="MK573210">
    <property type="protein sequence ID" value="QEM01880.1"/>
    <property type="molecule type" value="Genomic_DNA"/>
</dbReference>
<keyword evidence="2 4" id="KW-0689">Ribosomal protein</keyword>
<dbReference type="PANTHER" id="PTHR11661:SF1">
    <property type="entry name" value="LARGE RIBOSOMAL SUBUNIT PROTEIN UL11M"/>
    <property type="match status" value="1"/>
</dbReference>
<evidence type="ECO:0000256" key="1">
    <source>
        <dbReference type="ARBA" id="ARBA00010537"/>
    </source>
</evidence>
<name>A0A5C1H8D2_9APIC</name>
<dbReference type="SMART" id="SM00649">
    <property type="entry name" value="RL11"/>
    <property type="match status" value="1"/>
</dbReference>
<dbReference type="InterPro" id="IPR020783">
    <property type="entry name" value="Ribosomal_uL11_C"/>
</dbReference>
<protein>
    <submittedName>
        <fullName evidence="7">50S ribosomal protein L11</fullName>
    </submittedName>
</protein>
<evidence type="ECO:0000256" key="4">
    <source>
        <dbReference type="RuleBase" id="RU003978"/>
    </source>
</evidence>
<dbReference type="AlphaFoldDB" id="A0A5C1H8D2"/>
<organism evidence="7">
    <name type="scientific">Nephromyces sp. ex Molgula occidentalis</name>
    <dbReference type="NCBI Taxonomy" id="2544991"/>
    <lineage>
        <taxon>Eukaryota</taxon>
        <taxon>Sar</taxon>
        <taxon>Alveolata</taxon>
        <taxon>Apicomplexa</taxon>
        <taxon>Aconoidasida</taxon>
        <taxon>Nephromycida</taxon>
        <taxon>Nephromyces</taxon>
    </lineage>
</organism>
<comment type="similarity">
    <text evidence="1 4">Belongs to the universal ribosomal protein uL11 family.</text>
</comment>
<dbReference type="GO" id="GO:0005762">
    <property type="term" value="C:mitochondrial large ribosomal subunit"/>
    <property type="evidence" value="ECO:0007669"/>
    <property type="project" value="TreeGrafter"/>
</dbReference>
<dbReference type="InterPro" id="IPR036769">
    <property type="entry name" value="Ribosomal_uL11_C_sf"/>
</dbReference>
<gene>
    <name evidence="7" type="primary">rpl11</name>
</gene>
<evidence type="ECO:0000256" key="3">
    <source>
        <dbReference type="ARBA" id="ARBA00023274"/>
    </source>
</evidence>
<evidence type="ECO:0000259" key="5">
    <source>
        <dbReference type="Pfam" id="PF00298"/>
    </source>
</evidence>
<sequence>MKQQIKFKKLLCSLNLHLEAASVIPNSNLGSILGPYGINIVSFCKDFNNKTQVYKGFIISVKLLIYSDKTYNLIIKSPTTKTLITKYLNLKKGSSTPNNKLKITLNKDILNEIIKLKYKDFPLLTLSKIKSIICSTAQTFGVFFNHNFIT</sequence>
<dbReference type="SUPFAM" id="SSF54747">
    <property type="entry name" value="Ribosomal L11/L12e N-terminal domain"/>
    <property type="match status" value="1"/>
</dbReference>
<dbReference type="Gene3D" id="1.10.10.250">
    <property type="entry name" value="Ribosomal protein L11, C-terminal domain"/>
    <property type="match status" value="1"/>
</dbReference>
<dbReference type="InterPro" id="IPR020784">
    <property type="entry name" value="Ribosomal_uL11_N"/>
</dbReference>
<dbReference type="Pfam" id="PF00298">
    <property type="entry name" value="Ribosomal_L11"/>
    <property type="match status" value="1"/>
</dbReference>
<dbReference type="GO" id="GO:0070180">
    <property type="term" value="F:large ribosomal subunit rRNA binding"/>
    <property type="evidence" value="ECO:0007669"/>
    <property type="project" value="TreeGrafter"/>
</dbReference>